<organism evidence="4 5">
    <name type="scientific">Tulasnella calospora MUT 4182</name>
    <dbReference type="NCBI Taxonomy" id="1051891"/>
    <lineage>
        <taxon>Eukaryota</taxon>
        <taxon>Fungi</taxon>
        <taxon>Dikarya</taxon>
        <taxon>Basidiomycota</taxon>
        <taxon>Agaricomycotina</taxon>
        <taxon>Agaricomycetes</taxon>
        <taxon>Cantharellales</taxon>
        <taxon>Tulasnellaceae</taxon>
        <taxon>Tulasnella</taxon>
    </lineage>
</organism>
<dbReference type="OrthoDB" id="266718at2759"/>
<dbReference type="Pfam" id="PF07647">
    <property type="entry name" value="SAM_2"/>
    <property type="match status" value="1"/>
</dbReference>
<dbReference type="SMART" id="SM00454">
    <property type="entry name" value="SAM"/>
    <property type="match status" value="1"/>
</dbReference>
<dbReference type="InterPro" id="IPR001660">
    <property type="entry name" value="SAM"/>
</dbReference>
<feature type="region of interest" description="Disordered" evidence="2">
    <location>
        <begin position="168"/>
        <end position="208"/>
    </location>
</feature>
<gene>
    <name evidence="4" type="ORF">M407DRAFT_16977</name>
</gene>
<reference evidence="5" key="2">
    <citation type="submission" date="2015-01" db="EMBL/GenBank/DDBJ databases">
        <title>Evolutionary Origins and Diversification of the Mycorrhizal Mutualists.</title>
        <authorList>
            <consortium name="DOE Joint Genome Institute"/>
            <consortium name="Mycorrhizal Genomics Consortium"/>
            <person name="Kohler A."/>
            <person name="Kuo A."/>
            <person name="Nagy L.G."/>
            <person name="Floudas D."/>
            <person name="Copeland A."/>
            <person name="Barry K.W."/>
            <person name="Cichocki N."/>
            <person name="Veneault-Fourrey C."/>
            <person name="LaButti K."/>
            <person name="Lindquist E.A."/>
            <person name="Lipzen A."/>
            <person name="Lundell T."/>
            <person name="Morin E."/>
            <person name="Murat C."/>
            <person name="Riley R."/>
            <person name="Ohm R."/>
            <person name="Sun H."/>
            <person name="Tunlid A."/>
            <person name="Henrissat B."/>
            <person name="Grigoriev I.V."/>
            <person name="Hibbett D.S."/>
            <person name="Martin F."/>
        </authorList>
    </citation>
    <scope>NUCLEOTIDE SEQUENCE [LARGE SCALE GENOMIC DNA]</scope>
    <source>
        <strain evidence="5">MUT 4182</strain>
    </source>
</reference>
<evidence type="ECO:0000259" key="3">
    <source>
        <dbReference type="PROSITE" id="PS50105"/>
    </source>
</evidence>
<dbReference type="HOGENOM" id="CLU_1180732_0_0_1"/>
<feature type="domain" description="SAM" evidence="3">
    <location>
        <begin position="10"/>
        <end position="73"/>
    </location>
</feature>
<dbReference type="EMBL" id="KN822944">
    <property type="protein sequence ID" value="KIO34065.1"/>
    <property type="molecule type" value="Genomic_DNA"/>
</dbReference>
<proteinExistence type="predicted"/>
<dbReference type="Gene3D" id="1.10.150.50">
    <property type="entry name" value="Transcription Factor, Ets-1"/>
    <property type="match status" value="1"/>
</dbReference>
<keyword evidence="5" id="KW-1185">Reference proteome</keyword>
<dbReference type="STRING" id="1051891.A0A0C3QMA6"/>
<dbReference type="AlphaFoldDB" id="A0A0C3QMA6"/>
<dbReference type="Proteomes" id="UP000054248">
    <property type="component" value="Unassembled WGS sequence"/>
</dbReference>
<dbReference type="SUPFAM" id="SSF47769">
    <property type="entry name" value="SAM/Pointed domain"/>
    <property type="match status" value="1"/>
</dbReference>
<accession>A0A0C3QMA6</accession>
<sequence>MAGEPEILQWEEEHVNEWLISIGYGQYQGFIYEHGITGEVLVQLDFDSLKEIGVRSAGHRLDLLRAIYRLKVENGVAIEPEHYVPNSEAIEDVFSDNTPLGRLMQLISNQNERIKCLEQEVQRLQSGVVQLEEHILDKPIRNGAMGGSSLQKQPSLKWAVYNGKTVKSPTWTEESSALSLQPQDSPRVSPQSLEYDSSFGVPSTTPTA</sequence>
<name>A0A0C3QMA6_9AGAM</name>
<evidence type="ECO:0000256" key="1">
    <source>
        <dbReference type="SAM" id="Coils"/>
    </source>
</evidence>
<reference evidence="4 5" key="1">
    <citation type="submission" date="2014-04" db="EMBL/GenBank/DDBJ databases">
        <authorList>
            <consortium name="DOE Joint Genome Institute"/>
            <person name="Kuo A."/>
            <person name="Girlanda M."/>
            <person name="Perotto S."/>
            <person name="Kohler A."/>
            <person name="Nagy L.G."/>
            <person name="Floudas D."/>
            <person name="Copeland A."/>
            <person name="Barry K.W."/>
            <person name="Cichocki N."/>
            <person name="Veneault-Fourrey C."/>
            <person name="LaButti K."/>
            <person name="Lindquist E.A."/>
            <person name="Lipzen A."/>
            <person name="Lundell T."/>
            <person name="Morin E."/>
            <person name="Murat C."/>
            <person name="Sun H."/>
            <person name="Tunlid A."/>
            <person name="Henrissat B."/>
            <person name="Grigoriev I.V."/>
            <person name="Hibbett D.S."/>
            <person name="Martin F."/>
            <person name="Nordberg H.P."/>
            <person name="Cantor M.N."/>
            <person name="Hua S.X."/>
        </authorList>
    </citation>
    <scope>NUCLEOTIDE SEQUENCE [LARGE SCALE GENOMIC DNA]</scope>
    <source>
        <strain evidence="4 5">MUT 4182</strain>
    </source>
</reference>
<protein>
    <recommendedName>
        <fullName evidence="3">SAM domain-containing protein</fullName>
    </recommendedName>
</protein>
<keyword evidence="1" id="KW-0175">Coiled coil</keyword>
<feature type="coiled-coil region" evidence="1">
    <location>
        <begin position="100"/>
        <end position="134"/>
    </location>
</feature>
<dbReference type="PROSITE" id="PS50105">
    <property type="entry name" value="SAM_DOMAIN"/>
    <property type="match status" value="1"/>
</dbReference>
<dbReference type="InterPro" id="IPR013761">
    <property type="entry name" value="SAM/pointed_sf"/>
</dbReference>
<evidence type="ECO:0000313" key="5">
    <source>
        <dbReference type="Proteomes" id="UP000054248"/>
    </source>
</evidence>
<evidence type="ECO:0000313" key="4">
    <source>
        <dbReference type="EMBL" id="KIO34065.1"/>
    </source>
</evidence>
<evidence type="ECO:0000256" key="2">
    <source>
        <dbReference type="SAM" id="MobiDB-lite"/>
    </source>
</evidence>